<keyword evidence="12" id="KW-0675">Receptor</keyword>
<feature type="domain" description="TonB-dependent receptor-like beta-barrel" evidence="10">
    <location>
        <begin position="412"/>
        <end position="1004"/>
    </location>
</feature>
<accession>A0A4U1CL37</accession>
<dbReference type="SUPFAM" id="SSF56935">
    <property type="entry name" value="Porins"/>
    <property type="match status" value="1"/>
</dbReference>
<dbReference type="SUPFAM" id="SSF49464">
    <property type="entry name" value="Carboxypeptidase regulatory domain-like"/>
    <property type="match status" value="1"/>
</dbReference>
<dbReference type="RefSeq" id="WP_136841340.1">
    <property type="nucleotide sequence ID" value="NZ_SWBR01000003.1"/>
</dbReference>
<comment type="caution">
    <text evidence="12">The sequence shown here is derived from an EMBL/GenBank/DDBJ whole genome shotgun (WGS) entry which is preliminary data.</text>
</comment>
<evidence type="ECO:0000256" key="1">
    <source>
        <dbReference type="ARBA" id="ARBA00004571"/>
    </source>
</evidence>
<dbReference type="Gene3D" id="2.170.130.10">
    <property type="entry name" value="TonB-dependent receptor, plug domain"/>
    <property type="match status" value="1"/>
</dbReference>
<evidence type="ECO:0000256" key="9">
    <source>
        <dbReference type="RuleBase" id="RU003357"/>
    </source>
</evidence>
<evidence type="ECO:0000259" key="11">
    <source>
        <dbReference type="Pfam" id="PF07715"/>
    </source>
</evidence>
<organism evidence="12 13">
    <name type="scientific">Pedobacter polaris</name>
    <dbReference type="NCBI Taxonomy" id="2571273"/>
    <lineage>
        <taxon>Bacteria</taxon>
        <taxon>Pseudomonadati</taxon>
        <taxon>Bacteroidota</taxon>
        <taxon>Sphingobacteriia</taxon>
        <taxon>Sphingobacteriales</taxon>
        <taxon>Sphingobacteriaceae</taxon>
        <taxon>Pedobacter</taxon>
    </lineage>
</organism>
<evidence type="ECO:0000256" key="4">
    <source>
        <dbReference type="ARBA" id="ARBA00022692"/>
    </source>
</evidence>
<dbReference type="AlphaFoldDB" id="A0A4U1CL37"/>
<dbReference type="NCBIfam" id="TIGR04056">
    <property type="entry name" value="OMP_RagA_SusC"/>
    <property type="match status" value="1"/>
</dbReference>
<comment type="similarity">
    <text evidence="8 9">Belongs to the TonB-dependent receptor family.</text>
</comment>
<dbReference type="Proteomes" id="UP000309488">
    <property type="component" value="Unassembled WGS sequence"/>
</dbReference>
<dbReference type="GO" id="GO:0009279">
    <property type="term" value="C:cell outer membrane"/>
    <property type="evidence" value="ECO:0007669"/>
    <property type="project" value="UniProtKB-SubCell"/>
</dbReference>
<protein>
    <submittedName>
        <fullName evidence="12">TonB-dependent receptor</fullName>
    </submittedName>
</protein>
<evidence type="ECO:0000259" key="10">
    <source>
        <dbReference type="Pfam" id="PF00593"/>
    </source>
</evidence>
<dbReference type="NCBIfam" id="TIGR04057">
    <property type="entry name" value="SusC_RagA_signa"/>
    <property type="match status" value="1"/>
</dbReference>
<dbReference type="OrthoDB" id="9768177at2"/>
<dbReference type="Pfam" id="PF00593">
    <property type="entry name" value="TonB_dep_Rec_b-barrel"/>
    <property type="match status" value="1"/>
</dbReference>
<dbReference type="PROSITE" id="PS52016">
    <property type="entry name" value="TONB_DEPENDENT_REC_3"/>
    <property type="match status" value="1"/>
</dbReference>
<gene>
    <name evidence="12" type="ORF">FA048_12120</name>
</gene>
<evidence type="ECO:0000256" key="8">
    <source>
        <dbReference type="PROSITE-ProRule" id="PRU01360"/>
    </source>
</evidence>
<dbReference type="Pfam" id="PF13715">
    <property type="entry name" value="CarbopepD_reg_2"/>
    <property type="match status" value="1"/>
</dbReference>
<evidence type="ECO:0000256" key="3">
    <source>
        <dbReference type="ARBA" id="ARBA00022452"/>
    </source>
</evidence>
<dbReference type="Pfam" id="PF07715">
    <property type="entry name" value="Plug"/>
    <property type="match status" value="1"/>
</dbReference>
<dbReference type="InterPro" id="IPR012910">
    <property type="entry name" value="Plug_dom"/>
</dbReference>
<keyword evidence="3 8" id="KW-1134">Transmembrane beta strand</keyword>
<dbReference type="EMBL" id="SWBR01000003">
    <property type="protein sequence ID" value="TKC07906.1"/>
    <property type="molecule type" value="Genomic_DNA"/>
</dbReference>
<feature type="domain" description="TonB-dependent receptor plug" evidence="11">
    <location>
        <begin position="129"/>
        <end position="234"/>
    </location>
</feature>
<keyword evidence="4 8" id="KW-0812">Transmembrane</keyword>
<dbReference type="InterPro" id="IPR008969">
    <property type="entry name" value="CarboxyPept-like_regulatory"/>
</dbReference>
<evidence type="ECO:0000256" key="2">
    <source>
        <dbReference type="ARBA" id="ARBA00022448"/>
    </source>
</evidence>
<proteinExistence type="inferred from homology"/>
<reference evidence="12 13" key="1">
    <citation type="submission" date="2019-04" db="EMBL/GenBank/DDBJ databases">
        <title>Pedobacter sp. RP-3-22 sp. nov., isolated from Arctic soil.</title>
        <authorList>
            <person name="Dahal R.H."/>
            <person name="Kim D.-U."/>
        </authorList>
    </citation>
    <scope>NUCLEOTIDE SEQUENCE [LARGE SCALE GENOMIC DNA]</scope>
    <source>
        <strain evidence="12 13">RP-3-22</strain>
    </source>
</reference>
<name>A0A4U1CL37_9SPHI</name>
<dbReference type="InterPro" id="IPR039426">
    <property type="entry name" value="TonB-dep_rcpt-like"/>
</dbReference>
<comment type="subcellular location">
    <subcellularLocation>
        <location evidence="1 8">Cell outer membrane</location>
        <topology evidence="1 8">Multi-pass membrane protein</topology>
    </subcellularLocation>
</comment>
<sequence length="1041" mass="113798">MKGILRSSIIRCIQVLTLLSVLIPIYSQTAFSQSTGTKTVTGIVTDVSANEPIPGATVSSKSSGRATTTDAEGKFSILVTETDDITIRSLGYEDMVVNVAGKSSVTANLKATNLSLNAVVVVGFATQKKANLTGAVSVVNEKVLASRPITAVSTGLQGTVPGLSVVGTRGQPGASHGEVRVRGIGTFNNSDPYILIDGVPGDMNWINPEDIETISVLKDAAASSIYGTRAANGVILITTKKGLPDQKPTLFYSGYFGFQKPTALPKMLGSVDYMTMLGEAQINAGLPKSYTDAQIEIARKGSDPNYFANTDWPNELIKSSASQQNHNINVSGGSKDVQYFVSYGRQNQDGLVVGDQYKFKKDNVRLKVNTARILNILDLEANLSYLDRNQNQPSSNTDVGGGAIYTALTMSPLNPVRFTSGGWGYGGGSSNPVAIATDGGFNNFVSKEFTSSFVGKLHVLKNLDITSQYGIRGTSQKRVTFNRTIQYFDPVTNAVIYTTGSPNSLQNIATTITFKNFSTQIDYRLNLNKNHFKVLTGYQQESNRFDAFSASANNFVDDNVPVLNLGTTNFNVGGDAYQYATQGIFGRLNYDYSEKYLLELNLRYDGSSRYAKGHRWGMFPSVSAGWRFTEESFIKNNTISWLSDGKIRASYGTLGNQFGADGSAYSEYYPYANTIGSVGTAPIGNGSAPTSAFAQTILSNPLLEWEKASMLNIGLDLTFLNNRLSFTGEWFNKKISDIQIKVPQPDILGLAVPDQNAGGMSNKGYELSLGWNDRIKDFKYGITAIFFDIKNKVTDLGGVPPTIGDRIRDIGYPLNAFYGYRTDGLAQEGDFTRNAAGAYIPKFAIMDQYAGKIAPGDIKYRDLNGDGKITADLDREVIGDAFPRYNYSFRLDASWKGIDFTAFLQGVGKNSGYITGPGLHAYNADAAFPQEIHLDRWTPTNTNASYPRFIYKDTRNTAPVSDYWLQNASYLRLKNVQIGYTINPKLTQKLRIQQLRFYASGDNLFTQSNYYYAYDPESPSTSGGLYPQVKTFIFGINIKLQ</sequence>
<dbReference type="InterPro" id="IPR023997">
    <property type="entry name" value="TonB-dep_OMP_SusC/RagA_CS"/>
</dbReference>
<keyword evidence="2 8" id="KW-0813">Transport</keyword>
<dbReference type="Gene3D" id="2.40.170.20">
    <property type="entry name" value="TonB-dependent receptor, beta-barrel domain"/>
    <property type="match status" value="1"/>
</dbReference>
<evidence type="ECO:0000313" key="12">
    <source>
        <dbReference type="EMBL" id="TKC07906.1"/>
    </source>
</evidence>
<evidence type="ECO:0000256" key="6">
    <source>
        <dbReference type="ARBA" id="ARBA00023136"/>
    </source>
</evidence>
<dbReference type="InterPro" id="IPR000531">
    <property type="entry name" value="Beta-barrel_TonB"/>
</dbReference>
<keyword evidence="6 8" id="KW-0472">Membrane</keyword>
<dbReference type="InterPro" id="IPR037066">
    <property type="entry name" value="Plug_dom_sf"/>
</dbReference>
<evidence type="ECO:0000256" key="5">
    <source>
        <dbReference type="ARBA" id="ARBA00023077"/>
    </source>
</evidence>
<keyword evidence="5 9" id="KW-0798">TonB box</keyword>
<evidence type="ECO:0000313" key="13">
    <source>
        <dbReference type="Proteomes" id="UP000309488"/>
    </source>
</evidence>
<evidence type="ECO:0000256" key="7">
    <source>
        <dbReference type="ARBA" id="ARBA00023237"/>
    </source>
</evidence>
<keyword evidence="7 8" id="KW-0998">Cell outer membrane</keyword>
<dbReference type="InterPro" id="IPR036942">
    <property type="entry name" value="Beta-barrel_TonB_sf"/>
</dbReference>
<dbReference type="InterPro" id="IPR023996">
    <property type="entry name" value="TonB-dep_OMP_SusC/RagA"/>
</dbReference>
<dbReference type="FunFam" id="2.170.130.10:FF:000003">
    <property type="entry name" value="SusC/RagA family TonB-linked outer membrane protein"/>
    <property type="match status" value="1"/>
</dbReference>
<keyword evidence="13" id="KW-1185">Reference proteome</keyword>
<dbReference type="Gene3D" id="2.60.40.1120">
    <property type="entry name" value="Carboxypeptidase-like, regulatory domain"/>
    <property type="match status" value="1"/>
</dbReference>